<organism evidence="2 3">
    <name type="scientific">Calothrix parietina FACHB-288</name>
    <dbReference type="NCBI Taxonomy" id="2692896"/>
    <lineage>
        <taxon>Bacteria</taxon>
        <taxon>Bacillati</taxon>
        <taxon>Cyanobacteriota</taxon>
        <taxon>Cyanophyceae</taxon>
        <taxon>Nostocales</taxon>
        <taxon>Calotrichaceae</taxon>
        <taxon>Calothrix</taxon>
    </lineage>
</organism>
<evidence type="ECO:0000313" key="3">
    <source>
        <dbReference type="Proteomes" id="UP000658514"/>
    </source>
</evidence>
<evidence type="ECO:0000313" key="2">
    <source>
        <dbReference type="EMBL" id="MBD2194616.1"/>
    </source>
</evidence>
<keyword evidence="1" id="KW-0472">Membrane</keyword>
<feature type="transmembrane region" description="Helical" evidence="1">
    <location>
        <begin position="173"/>
        <end position="200"/>
    </location>
</feature>
<keyword evidence="1" id="KW-0812">Transmembrane</keyword>
<evidence type="ECO:0000256" key="1">
    <source>
        <dbReference type="SAM" id="Phobius"/>
    </source>
</evidence>
<dbReference type="InterPro" id="IPR007873">
    <property type="entry name" value="Glycosyltransferase_ALG3"/>
</dbReference>
<dbReference type="Pfam" id="PF05208">
    <property type="entry name" value="ALG3"/>
    <property type="match status" value="1"/>
</dbReference>
<name>A0ABR8A3S1_9CYAN</name>
<dbReference type="Proteomes" id="UP000658514">
    <property type="component" value="Unassembled WGS sequence"/>
</dbReference>
<feature type="transmembrane region" description="Helical" evidence="1">
    <location>
        <begin position="268"/>
        <end position="289"/>
    </location>
</feature>
<dbReference type="EMBL" id="JACJQH010000004">
    <property type="protein sequence ID" value="MBD2194616.1"/>
    <property type="molecule type" value="Genomic_DNA"/>
</dbReference>
<dbReference type="RefSeq" id="WP_190538637.1">
    <property type="nucleotide sequence ID" value="NZ_CAWPNO010000073.1"/>
</dbReference>
<feature type="transmembrane region" description="Helical" evidence="1">
    <location>
        <begin position="100"/>
        <end position="120"/>
    </location>
</feature>
<feature type="transmembrane region" description="Helical" evidence="1">
    <location>
        <begin position="126"/>
        <end position="144"/>
    </location>
</feature>
<feature type="transmembrane region" description="Helical" evidence="1">
    <location>
        <begin position="212"/>
        <end position="233"/>
    </location>
</feature>
<comment type="caution">
    <text evidence="2">The sequence shown here is derived from an EMBL/GenBank/DDBJ whole genome shotgun (WGS) entry which is preliminary data.</text>
</comment>
<keyword evidence="1" id="KW-1133">Transmembrane helix</keyword>
<sequence>MLSLYRLDKKYCLLLLPLVLAGFLIHFKFWLTPADALKNQDIYFIWLEGKRIISGENPYARVLLGDMRNNDKYATYFPLAYLFSALVQKLGFLEFRDWLYFWRPISFSFHIGIVALILRYFQIRGLWIIGFVASTIILLGRWSIYIVRVHHLEFAAIFFLILSLVLLKEKTKFSLLMFSISLGIKQIAIFLLPLYLIYIWKNAAKNRRIKHIIWGFLIIFSIPFLTSLPFLIWDAEAFFKSILFSGTRLASSHITDAPSVDVIFSQKYPWIVGLRAKLLMLFLMGMIYLSFLKEKVSMFVSSTITMMIFLYFNSVLFLQYFLWSLCIIPFALVELIPLSSQQNKDRPNF</sequence>
<protein>
    <recommendedName>
        <fullName evidence="4">Glycosyltransferase RgtA/B/C/D-like domain-containing protein</fullName>
    </recommendedName>
</protein>
<keyword evidence="3" id="KW-1185">Reference proteome</keyword>
<feature type="transmembrane region" description="Helical" evidence="1">
    <location>
        <begin position="73"/>
        <end position="93"/>
    </location>
</feature>
<feature type="transmembrane region" description="Helical" evidence="1">
    <location>
        <begin position="12"/>
        <end position="31"/>
    </location>
</feature>
<proteinExistence type="predicted"/>
<feature type="transmembrane region" description="Helical" evidence="1">
    <location>
        <begin position="151"/>
        <end position="167"/>
    </location>
</feature>
<feature type="transmembrane region" description="Helical" evidence="1">
    <location>
        <begin position="296"/>
        <end position="314"/>
    </location>
</feature>
<gene>
    <name evidence="2" type="ORF">H6G24_03780</name>
</gene>
<evidence type="ECO:0008006" key="4">
    <source>
        <dbReference type="Google" id="ProtNLM"/>
    </source>
</evidence>
<accession>A0ABR8A3S1</accession>
<reference evidence="2 3" key="1">
    <citation type="journal article" date="2020" name="ISME J.">
        <title>Comparative genomics reveals insights into cyanobacterial evolution and habitat adaptation.</title>
        <authorList>
            <person name="Chen M.Y."/>
            <person name="Teng W.K."/>
            <person name="Zhao L."/>
            <person name="Hu C.X."/>
            <person name="Zhou Y.K."/>
            <person name="Han B.P."/>
            <person name="Song L.R."/>
            <person name="Shu W.S."/>
        </authorList>
    </citation>
    <scope>NUCLEOTIDE SEQUENCE [LARGE SCALE GENOMIC DNA]</scope>
    <source>
        <strain evidence="2 3">FACHB-288</strain>
    </source>
</reference>